<reference evidence="3 4" key="1">
    <citation type="journal article" date="2018" name="Nat. Biotechnol.">
        <title>A standardized bacterial taxonomy based on genome phylogeny substantially revises the tree of life.</title>
        <authorList>
            <person name="Parks D.H."/>
            <person name="Chuvochina M."/>
            <person name="Waite D.W."/>
            <person name="Rinke C."/>
            <person name="Skarshewski A."/>
            <person name="Chaumeil P.A."/>
            <person name="Hugenholtz P."/>
        </authorList>
    </citation>
    <scope>NUCLEOTIDE SEQUENCE [LARGE SCALE GENOMIC DNA]</scope>
    <source>
        <strain evidence="3">UBA8844</strain>
    </source>
</reference>
<evidence type="ECO:0000313" key="3">
    <source>
        <dbReference type="EMBL" id="HCT58723.1"/>
    </source>
</evidence>
<gene>
    <name evidence="3" type="ORF">DGD08_16070</name>
</gene>
<dbReference type="AlphaFoldDB" id="A0A3D4VC87"/>
<dbReference type="InterPro" id="IPR050287">
    <property type="entry name" value="MTA/SAH_deaminase"/>
</dbReference>
<evidence type="ECO:0000259" key="2">
    <source>
        <dbReference type="Pfam" id="PF01979"/>
    </source>
</evidence>
<organism evidence="3 4">
    <name type="scientific">Gemmatimonas aurantiaca</name>
    <dbReference type="NCBI Taxonomy" id="173480"/>
    <lineage>
        <taxon>Bacteria</taxon>
        <taxon>Pseudomonadati</taxon>
        <taxon>Gemmatimonadota</taxon>
        <taxon>Gemmatimonadia</taxon>
        <taxon>Gemmatimonadales</taxon>
        <taxon>Gemmatimonadaceae</taxon>
        <taxon>Gemmatimonas</taxon>
    </lineage>
</organism>
<dbReference type="InterPro" id="IPR006680">
    <property type="entry name" value="Amidohydro-rel"/>
</dbReference>
<accession>A0A3D4VC87</accession>
<sequence length="474" mass="49430">MTVGAHRGQPAGSPAGQATLYTADWVLPISAAPIRNGGVLVEQGIIRWVGAVREMPPQITDAVPVEALGAAVLMPGLVNAHTHLELTTLRGFLEGFDFRDWLRTLTEVRRDLLTMDDLVDASRVGIAEALRHGITTMADTTDSAAPLQAMHELGVRGIGYVEVFGPDPAQCATSIARLQERVLTLRAQDTSLVQVGVSPHAPYTVSAALFAATATLAREQALPMAVHIAESAAETAFVRDGAGAFAERLQARGIAVAPQARSPIALLDACGVLACRPLLIHAIRVDDEDLARVADRGARIVHCPISNAKLGHGIAPLDRMLAHGVAVGLGSDSVASNDRMHLLDEARQATLWHAVRSGVPDSLDAHTALRLATQGGADALGLGDVIGTLDTGKAADLVAFPLDVALVGPVFDPAVTLVHVLAGRAEASFVSVAGAVLVRNGSVTVGAASLIDGSMTRLVAAASRLEQWRHRGPA</sequence>
<dbReference type="Pfam" id="PF01979">
    <property type="entry name" value="Amidohydro_1"/>
    <property type="match status" value="1"/>
</dbReference>
<dbReference type="InterPro" id="IPR011059">
    <property type="entry name" value="Metal-dep_hydrolase_composite"/>
</dbReference>
<evidence type="ECO:0000256" key="1">
    <source>
        <dbReference type="ARBA" id="ARBA00022801"/>
    </source>
</evidence>
<name>A0A3D4VC87_9BACT</name>
<dbReference type="Gene3D" id="2.30.40.10">
    <property type="entry name" value="Urease, subunit C, domain 1"/>
    <property type="match status" value="1"/>
</dbReference>
<evidence type="ECO:0000313" key="4">
    <source>
        <dbReference type="Proteomes" id="UP000264071"/>
    </source>
</evidence>
<dbReference type="Gene3D" id="3.20.20.140">
    <property type="entry name" value="Metal-dependent hydrolases"/>
    <property type="match status" value="1"/>
</dbReference>
<dbReference type="SUPFAM" id="SSF51556">
    <property type="entry name" value="Metallo-dependent hydrolases"/>
    <property type="match status" value="1"/>
</dbReference>
<dbReference type="SUPFAM" id="SSF51338">
    <property type="entry name" value="Composite domain of metallo-dependent hydrolases"/>
    <property type="match status" value="1"/>
</dbReference>
<keyword evidence="1" id="KW-0378">Hydrolase</keyword>
<dbReference type="EMBL" id="DPIY01000011">
    <property type="protein sequence ID" value="HCT58723.1"/>
    <property type="molecule type" value="Genomic_DNA"/>
</dbReference>
<proteinExistence type="predicted"/>
<dbReference type="OMA" id="WLVPVEP"/>
<dbReference type="GO" id="GO:0016810">
    <property type="term" value="F:hydrolase activity, acting on carbon-nitrogen (but not peptide) bonds"/>
    <property type="evidence" value="ECO:0007669"/>
    <property type="project" value="InterPro"/>
</dbReference>
<protein>
    <recommendedName>
        <fullName evidence="2">Amidohydrolase-related domain-containing protein</fullName>
    </recommendedName>
</protein>
<dbReference type="InterPro" id="IPR032466">
    <property type="entry name" value="Metal_Hydrolase"/>
</dbReference>
<dbReference type="Proteomes" id="UP000264071">
    <property type="component" value="Unassembled WGS sequence"/>
</dbReference>
<dbReference type="PANTHER" id="PTHR43794">
    <property type="entry name" value="AMINOHYDROLASE SSNA-RELATED"/>
    <property type="match status" value="1"/>
</dbReference>
<feature type="domain" description="Amidohydrolase-related" evidence="2">
    <location>
        <begin position="72"/>
        <end position="402"/>
    </location>
</feature>
<dbReference type="PANTHER" id="PTHR43794:SF11">
    <property type="entry name" value="AMIDOHYDROLASE-RELATED DOMAIN-CONTAINING PROTEIN"/>
    <property type="match status" value="1"/>
</dbReference>
<comment type="caution">
    <text evidence="3">The sequence shown here is derived from an EMBL/GenBank/DDBJ whole genome shotgun (WGS) entry which is preliminary data.</text>
</comment>